<dbReference type="Pfam" id="PF09837">
    <property type="entry name" value="DUF2064"/>
    <property type="match status" value="1"/>
</dbReference>
<dbReference type="GO" id="GO:0016740">
    <property type="term" value="F:transferase activity"/>
    <property type="evidence" value="ECO:0007669"/>
    <property type="project" value="UniProtKB-KW"/>
</dbReference>
<accession>A0A4R1HQD2</accession>
<comment type="caution">
    <text evidence="2">The sequence shown here is derived from an EMBL/GenBank/DDBJ whole genome shotgun (WGS) entry which is preliminary data.</text>
</comment>
<sequence length="494" mass="52366">MKTIAVAVICKTPAPGKSKTRLSPPLRPEECAQISSCFIADLSATIASLAEDVDVDGYAVYTPAGTEEALKLLLPPGFGLVLQGEGNLGDRLEKGIADLLVAGHAGAILINSDSPTLPKSILRAAVDALKTGDDRVVLSPALDGGYTLVGLSQPHAYLFKDIPWSTGDVYRLTLERAREIGLPVVELDAWYDVDDAETYALLEREMEGLPLAFAAPGLSGESAPRTTDFVRHRAASGAAVKAGTMLSSVAVVIPCLNEEEPIADVVRDVLAAGVGEVIVVDNGSSDRTAERAAAAGARVISQPVRGYGRACAAGLLALKPETKIVCFLDGDGSDVPSFIPEVVEPVRAGTADFVMGSRLRGHREAGSMTPQQIVAGWLSGVLLRMVYGVRFTDMSPMRAMRVDKLLALGMIEQTYGWNLEMQMRAAAAGLRCVEIAVDHRRRRGGESKVSGNLMAGVTAAWKITTTFIRLARLQRRSSAAKAGLTARSLPDGRH</sequence>
<dbReference type="PANTHER" id="PTHR36529">
    <property type="entry name" value="SLL1095 PROTEIN"/>
    <property type="match status" value="1"/>
</dbReference>
<name>A0A4R1HQD2_ANCAQ</name>
<evidence type="ECO:0000313" key="2">
    <source>
        <dbReference type="EMBL" id="TCK23451.1"/>
    </source>
</evidence>
<dbReference type="Proteomes" id="UP000295030">
    <property type="component" value="Unassembled WGS sequence"/>
</dbReference>
<dbReference type="AlphaFoldDB" id="A0A4R1HQD2"/>
<dbReference type="SUPFAM" id="SSF53448">
    <property type="entry name" value="Nucleotide-diphospho-sugar transferases"/>
    <property type="match status" value="2"/>
</dbReference>
<keyword evidence="3" id="KW-1185">Reference proteome</keyword>
<dbReference type="CDD" id="cd04179">
    <property type="entry name" value="DPM_DPG-synthase_like"/>
    <property type="match status" value="1"/>
</dbReference>
<dbReference type="InterPro" id="IPR001173">
    <property type="entry name" value="Glyco_trans_2-like"/>
</dbReference>
<dbReference type="InterPro" id="IPR018641">
    <property type="entry name" value="Trfase_1_rSAM/seldom-assoc"/>
</dbReference>
<proteinExistence type="predicted"/>
<dbReference type="NCBIfam" id="TIGR04282">
    <property type="entry name" value="glyco_like_cofC"/>
    <property type="match status" value="1"/>
</dbReference>
<gene>
    <name evidence="2" type="ORF">EV667_3277</name>
</gene>
<dbReference type="EMBL" id="SMFY01000003">
    <property type="protein sequence ID" value="TCK23451.1"/>
    <property type="molecule type" value="Genomic_DNA"/>
</dbReference>
<dbReference type="Pfam" id="PF00535">
    <property type="entry name" value="Glycos_transf_2"/>
    <property type="match status" value="1"/>
</dbReference>
<organism evidence="2 3">
    <name type="scientific">Ancylobacter aquaticus</name>
    <dbReference type="NCBI Taxonomy" id="100"/>
    <lineage>
        <taxon>Bacteria</taxon>
        <taxon>Pseudomonadati</taxon>
        <taxon>Pseudomonadota</taxon>
        <taxon>Alphaproteobacteria</taxon>
        <taxon>Hyphomicrobiales</taxon>
        <taxon>Xanthobacteraceae</taxon>
        <taxon>Ancylobacter</taxon>
    </lineage>
</organism>
<dbReference type="Gene3D" id="3.90.550.10">
    <property type="entry name" value="Spore Coat Polysaccharide Biosynthesis Protein SpsA, Chain A"/>
    <property type="match status" value="2"/>
</dbReference>
<dbReference type="InterPro" id="IPR029044">
    <property type="entry name" value="Nucleotide-diphossugar_trans"/>
</dbReference>
<protein>
    <submittedName>
        <fullName evidence="2">RSAM/selenodomain-associated transferase 1</fullName>
    </submittedName>
</protein>
<evidence type="ECO:0000259" key="1">
    <source>
        <dbReference type="Pfam" id="PF00535"/>
    </source>
</evidence>
<keyword evidence="2" id="KW-0808">Transferase</keyword>
<evidence type="ECO:0000313" key="3">
    <source>
        <dbReference type="Proteomes" id="UP000295030"/>
    </source>
</evidence>
<dbReference type="PANTHER" id="PTHR36529:SF1">
    <property type="entry name" value="GLYCOSYLTRANSFERASE"/>
    <property type="match status" value="1"/>
</dbReference>
<dbReference type="RefSeq" id="WP_165901630.1">
    <property type="nucleotide sequence ID" value="NZ_SMFY01000003.1"/>
</dbReference>
<feature type="domain" description="Glycosyltransferase 2-like" evidence="1">
    <location>
        <begin position="251"/>
        <end position="403"/>
    </location>
</feature>
<reference evidence="2 3" key="1">
    <citation type="submission" date="2019-03" db="EMBL/GenBank/DDBJ databases">
        <title>Genomic Encyclopedia of Type Strains, Phase IV (KMG-IV): sequencing the most valuable type-strain genomes for metagenomic binning, comparative biology and taxonomic classification.</title>
        <authorList>
            <person name="Goeker M."/>
        </authorList>
    </citation>
    <scope>NUCLEOTIDE SEQUENCE [LARGE SCALE GENOMIC DNA]</scope>
    <source>
        <strain evidence="2 3">DSM 101</strain>
    </source>
</reference>